<feature type="region of interest" description="Disordered" evidence="1">
    <location>
        <begin position="38"/>
        <end position="57"/>
    </location>
</feature>
<dbReference type="Proteomes" id="UP000186391">
    <property type="component" value="Unassembled WGS sequence"/>
</dbReference>
<reference evidence="2 3" key="1">
    <citation type="submission" date="2016-11" db="EMBL/GenBank/DDBJ databases">
        <title>Draft Genome Sequences of Nine Cyanobacterial Strains from Diverse Habitats.</title>
        <authorList>
            <person name="Zhu T."/>
            <person name="Hou S."/>
            <person name="Lu X."/>
            <person name="Hess W.R."/>
        </authorList>
    </citation>
    <scope>NUCLEOTIDE SEQUENCE [LARGE SCALE GENOMIC DNA]</scope>
    <source>
        <strain evidence="2 3">NIES-592</strain>
    </source>
</reference>
<sequence>MESKNINKAKQKQSLNLLTVLSLCAIVTSTTTALIEKESNTQNLAPAGEQQSLSQDSISRLNQNNSAVLEEINLNKEWESISSEKSEPGSLILAGIDGF</sequence>
<keyword evidence="3" id="KW-1185">Reference proteome</keyword>
<dbReference type="RefSeq" id="WP_062250301.1">
    <property type="nucleotide sequence ID" value="NZ_MRCA01000023.1"/>
</dbReference>
<dbReference type="EMBL" id="MRCA01000023">
    <property type="protein sequence ID" value="OKH11073.1"/>
    <property type="molecule type" value="Genomic_DNA"/>
</dbReference>
<dbReference type="AlphaFoldDB" id="A0A1U7GTC8"/>
<proteinExistence type="predicted"/>
<feature type="compositionally biased region" description="Polar residues" evidence="1">
    <location>
        <begin position="40"/>
        <end position="57"/>
    </location>
</feature>
<accession>A0A1U7GTC8</accession>
<dbReference type="OrthoDB" id="9906568at2"/>
<gene>
    <name evidence="2" type="ORF">NIES592_22815</name>
</gene>
<comment type="caution">
    <text evidence="2">The sequence shown here is derived from an EMBL/GenBank/DDBJ whole genome shotgun (WGS) entry which is preliminary data.</text>
</comment>
<evidence type="ECO:0000313" key="3">
    <source>
        <dbReference type="Proteomes" id="UP000186391"/>
    </source>
</evidence>
<protein>
    <submittedName>
        <fullName evidence="2">Uncharacterized protein</fullName>
    </submittedName>
</protein>
<name>A0A1U7GTC8_9CYAN</name>
<evidence type="ECO:0000313" key="2">
    <source>
        <dbReference type="EMBL" id="OKH11073.1"/>
    </source>
</evidence>
<organism evidence="2 3">
    <name type="scientific">Fischerella major NIES-592</name>
    <dbReference type="NCBI Taxonomy" id="210994"/>
    <lineage>
        <taxon>Bacteria</taxon>
        <taxon>Bacillati</taxon>
        <taxon>Cyanobacteriota</taxon>
        <taxon>Cyanophyceae</taxon>
        <taxon>Nostocales</taxon>
        <taxon>Hapalosiphonaceae</taxon>
        <taxon>Fischerella</taxon>
    </lineage>
</organism>
<evidence type="ECO:0000256" key="1">
    <source>
        <dbReference type="SAM" id="MobiDB-lite"/>
    </source>
</evidence>